<proteinExistence type="predicted"/>
<dbReference type="InterPro" id="IPR017520">
    <property type="entry name" value="CHP03086"/>
</dbReference>
<dbReference type="SUPFAM" id="SSF109854">
    <property type="entry name" value="DinB/YfiT-like putative metalloenzymes"/>
    <property type="match status" value="1"/>
</dbReference>
<dbReference type="GO" id="GO:0046872">
    <property type="term" value="F:metal ion binding"/>
    <property type="evidence" value="ECO:0007669"/>
    <property type="project" value="InterPro"/>
</dbReference>
<dbReference type="NCBIfam" id="TIGR03086">
    <property type="entry name" value="TIGR03086 family metal-binding protein"/>
    <property type="match status" value="1"/>
</dbReference>
<sequence length="207" mass="22397">MSGLAEPIATAAAEFRGVVRGLRADQLSLPTPCAEYDVRGLLNHLLYWAPRLLAAARKAPPPPPEPREEASRLVTGDWSDRLVTCAGELASALRQPEAWQGTTTMGWSELPASMIGRMVLCEFVVHGWDLATATGRPLRCERSVAVAAERVMRELGESGRARNVFGPEVPIAADAPALEKALAMSGRDPSWRSSTQNSRVRAQNSRA</sequence>
<evidence type="ECO:0000313" key="2">
    <source>
        <dbReference type="EMBL" id="PXY31160.1"/>
    </source>
</evidence>
<protein>
    <submittedName>
        <fullName evidence="2">TIGR03086 family protein</fullName>
    </submittedName>
</protein>
<feature type="compositionally biased region" description="Polar residues" evidence="1">
    <location>
        <begin position="191"/>
        <end position="207"/>
    </location>
</feature>
<dbReference type="InterPro" id="IPR017517">
    <property type="entry name" value="Maleyloyr_isom"/>
</dbReference>
<organism evidence="2 3">
    <name type="scientific">Prauserella muralis</name>
    <dbReference type="NCBI Taxonomy" id="588067"/>
    <lineage>
        <taxon>Bacteria</taxon>
        <taxon>Bacillati</taxon>
        <taxon>Actinomycetota</taxon>
        <taxon>Actinomycetes</taxon>
        <taxon>Pseudonocardiales</taxon>
        <taxon>Pseudonocardiaceae</taxon>
        <taxon>Prauserella</taxon>
    </lineage>
</organism>
<dbReference type="InterPro" id="IPR024344">
    <property type="entry name" value="MDMPI_metal-binding"/>
</dbReference>
<keyword evidence="3" id="KW-1185">Reference proteome</keyword>
<dbReference type="OrthoDB" id="5185819at2"/>
<dbReference type="AlphaFoldDB" id="A0A2V4B7D9"/>
<dbReference type="Pfam" id="PF11716">
    <property type="entry name" value="MDMPI_N"/>
    <property type="match status" value="1"/>
</dbReference>
<gene>
    <name evidence="2" type="ORF">BAY60_01745</name>
</gene>
<evidence type="ECO:0000256" key="1">
    <source>
        <dbReference type="SAM" id="MobiDB-lite"/>
    </source>
</evidence>
<feature type="region of interest" description="Disordered" evidence="1">
    <location>
        <begin position="183"/>
        <end position="207"/>
    </location>
</feature>
<accession>A0A2V4B7D9</accession>
<dbReference type="Proteomes" id="UP000249915">
    <property type="component" value="Unassembled WGS sequence"/>
</dbReference>
<name>A0A2V4B7D9_9PSEU</name>
<reference evidence="2 3" key="1">
    <citation type="submission" date="2016-07" db="EMBL/GenBank/DDBJ databases">
        <title>Draft genome sequence of Prauserella muralis DSM 45305, isolated from a mould-covered wall in an indoor environment.</title>
        <authorList>
            <person name="Ruckert C."/>
            <person name="Albersmeier A."/>
            <person name="Jiang C.-L."/>
            <person name="Jiang Y."/>
            <person name="Kalinowski J."/>
            <person name="Schneider O."/>
            <person name="Winkler A."/>
            <person name="Zotchev S.B."/>
        </authorList>
    </citation>
    <scope>NUCLEOTIDE SEQUENCE [LARGE SCALE GENOMIC DNA]</scope>
    <source>
        <strain evidence="2 3">DSM 45305</strain>
    </source>
</reference>
<comment type="caution">
    <text evidence="2">The sequence shown here is derived from an EMBL/GenBank/DDBJ whole genome shotgun (WGS) entry which is preliminary data.</text>
</comment>
<evidence type="ECO:0000313" key="3">
    <source>
        <dbReference type="Proteomes" id="UP000249915"/>
    </source>
</evidence>
<dbReference type="EMBL" id="MASW01000001">
    <property type="protein sequence ID" value="PXY31160.1"/>
    <property type="molecule type" value="Genomic_DNA"/>
</dbReference>
<dbReference type="Gene3D" id="1.20.120.450">
    <property type="entry name" value="dinb family like domain"/>
    <property type="match status" value="1"/>
</dbReference>
<dbReference type="NCBIfam" id="TIGR03083">
    <property type="entry name" value="maleylpyruvate isomerase family mycothiol-dependent enzyme"/>
    <property type="match status" value="1"/>
</dbReference>
<dbReference type="InterPro" id="IPR034660">
    <property type="entry name" value="DinB/YfiT-like"/>
</dbReference>
<dbReference type="RefSeq" id="WP_112279190.1">
    <property type="nucleotide sequence ID" value="NZ_MASW01000001.1"/>
</dbReference>